<accession>A0A5B9PI01</accession>
<name>A0A5B9PI01_9BACT</name>
<dbReference type="KEGG" id="mff:MFFC18_21390"/>
<gene>
    <name evidence="1" type="ORF">MFFC18_21390</name>
</gene>
<reference evidence="1 2" key="1">
    <citation type="submission" date="2019-08" db="EMBL/GenBank/DDBJ databases">
        <title>Deep-cultivation of Planctomycetes and their phenomic and genomic characterization uncovers novel biology.</title>
        <authorList>
            <person name="Wiegand S."/>
            <person name="Jogler M."/>
            <person name="Boedeker C."/>
            <person name="Pinto D."/>
            <person name="Vollmers J."/>
            <person name="Rivas-Marin E."/>
            <person name="Kohn T."/>
            <person name="Peeters S.H."/>
            <person name="Heuer A."/>
            <person name="Rast P."/>
            <person name="Oberbeckmann S."/>
            <person name="Bunk B."/>
            <person name="Jeske O."/>
            <person name="Meyerdierks A."/>
            <person name="Storesund J.E."/>
            <person name="Kallscheuer N."/>
            <person name="Luecker S."/>
            <person name="Lage O.M."/>
            <person name="Pohl T."/>
            <person name="Merkel B.J."/>
            <person name="Hornburger P."/>
            <person name="Mueller R.-W."/>
            <person name="Bruemmer F."/>
            <person name="Labrenz M."/>
            <person name="Spormann A.M."/>
            <person name="Op den Camp H."/>
            <person name="Overmann J."/>
            <person name="Amann R."/>
            <person name="Jetten M.S.M."/>
            <person name="Mascher T."/>
            <person name="Medema M.H."/>
            <person name="Devos D.P."/>
            <person name="Kaster A.-K."/>
            <person name="Ovreas L."/>
            <person name="Rohde M."/>
            <person name="Galperin M.Y."/>
            <person name="Jogler C."/>
        </authorList>
    </citation>
    <scope>NUCLEOTIDE SEQUENCE [LARGE SCALE GENOMIC DNA]</scope>
    <source>
        <strain evidence="1 2">FC18</strain>
    </source>
</reference>
<evidence type="ECO:0000313" key="2">
    <source>
        <dbReference type="Proteomes" id="UP000322214"/>
    </source>
</evidence>
<sequence>MAINVLHYWNFGNNGNLGYFVQLESWTPIKLAVRIAYNG</sequence>
<proteinExistence type="predicted"/>
<protein>
    <submittedName>
        <fullName evidence="1">Uncharacterized protein</fullName>
    </submittedName>
</protein>
<organism evidence="1 2">
    <name type="scientific">Mariniblastus fucicola</name>
    <dbReference type="NCBI Taxonomy" id="980251"/>
    <lineage>
        <taxon>Bacteria</taxon>
        <taxon>Pseudomonadati</taxon>
        <taxon>Planctomycetota</taxon>
        <taxon>Planctomycetia</taxon>
        <taxon>Pirellulales</taxon>
        <taxon>Pirellulaceae</taxon>
        <taxon>Mariniblastus</taxon>
    </lineage>
</organism>
<evidence type="ECO:0000313" key="1">
    <source>
        <dbReference type="EMBL" id="QEG22263.1"/>
    </source>
</evidence>
<dbReference type="EMBL" id="CP042912">
    <property type="protein sequence ID" value="QEG22263.1"/>
    <property type="molecule type" value="Genomic_DNA"/>
</dbReference>
<dbReference type="Proteomes" id="UP000322214">
    <property type="component" value="Chromosome"/>
</dbReference>
<keyword evidence="2" id="KW-1185">Reference proteome</keyword>
<dbReference type="AlphaFoldDB" id="A0A5B9PI01"/>